<feature type="repeat" description="ANK" evidence="3">
    <location>
        <begin position="429"/>
        <end position="461"/>
    </location>
</feature>
<keyword evidence="1" id="KW-0677">Repeat</keyword>
<keyword evidence="2 3" id="KW-0040">ANK repeat</keyword>
<dbReference type="Proteomes" id="UP000636800">
    <property type="component" value="Unassembled WGS sequence"/>
</dbReference>
<dbReference type="PRINTS" id="PR01415">
    <property type="entry name" value="ANKYRIN"/>
</dbReference>
<feature type="repeat" description="ANK" evidence="3">
    <location>
        <begin position="307"/>
        <end position="331"/>
    </location>
</feature>
<dbReference type="SMART" id="SM00248">
    <property type="entry name" value="ANK"/>
    <property type="match status" value="8"/>
</dbReference>
<evidence type="ECO:0000259" key="5">
    <source>
        <dbReference type="PROSITE" id="PS50202"/>
    </source>
</evidence>
<dbReference type="PROSITE" id="PS50202">
    <property type="entry name" value="MSP"/>
    <property type="match status" value="1"/>
</dbReference>
<dbReference type="PANTHER" id="PTHR24171">
    <property type="entry name" value="ANKYRIN REPEAT DOMAIN-CONTAINING PROTEIN 39-RELATED"/>
    <property type="match status" value="1"/>
</dbReference>
<dbReference type="Pfam" id="PF00023">
    <property type="entry name" value="Ank"/>
    <property type="match status" value="1"/>
</dbReference>
<dbReference type="EMBL" id="JADCNL010000009">
    <property type="protein sequence ID" value="KAG0466082.1"/>
    <property type="molecule type" value="Genomic_DNA"/>
</dbReference>
<sequence length="553" mass="59112">MDRLISLEPSNEVAIRIEPNQRCSGVLTLRNVMYTMPVAFRLLPLNRTRFSIRPQNGIIAPLATLDVEVIYLPPPPPSPLLPDFVPESDESFFLDSVVSPGAAFKDGATATSLDTVPAEWFTTKKKQVFTDSAVRVFYVGSLVLFRLVQKGDLDKLREVLERSDPSWGPADSVDSGGDTLLHLAISHSRPDLVQILLEFGANLESLNRSGRSPLETASAAGESLIVELLLARGASKERFSARGPIHHAAAGGQVELLRLLLKDGAAVNDKTADGRTALHLATEERHRESVAMLLAAGARADVRTPVEGNTPLHVAAANGDEAMASLLIAKGCAGLREARNSSGKTAYDIAVEERQRRLFDLLRTGDGLAAVVRRGKVDDVVRAMETGAAVDVRDGWGWTALMRAAFKGKLEVIRVLLEKGAAVDSRDEEGYTALHCAAEGGHSEAVDFLLKRGADVDAKTAKGRTAVEIARSHGYAGIVRILVQGGAGEAPAQMPVASRELPLPPVKGKMAKKGMEKEVDGKKRGRNVVPGMGNVKGARTPGFGNRTVGLSSC</sequence>
<feature type="compositionally biased region" description="Basic and acidic residues" evidence="4">
    <location>
        <begin position="513"/>
        <end position="522"/>
    </location>
</feature>
<dbReference type="AlphaFoldDB" id="A0A835QB99"/>
<dbReference type="SUPFAM" id="SSF48403">
    <property type="entry name" value="Ankyrin repeat"/>
    <property type="match status" value="1"/>
</dbReference>
<evidence type="ECO:0000313" key="7">
    <source>
        <dbReference type="Proteomes" id="UP000636800"/>
    </source>
</evidence>
<accession>A0A835QB99</accession>
<evidence type="ECO:0000313" key="6">
    <source>
        <dbReference type="EMBL" id="KAG0466082.1"/>
    </source>
</evidence>
<feature type="repeat" description="ANK" evidence="3">
    <location>
        <begin position="209"/>
        <end position="241"/>
    </location>
</feature>
<feature type="repeat" description="ANK" evidence="3">
    <location>
        <begin position="396"/>
        <end position="428"/>
    </location>
</feature>
<dbReference type="InterPro" id="IPR000535">
    <property type="entry name" value="MSP_dom"/>
</dbReference>
<dbReference type="InterPro" id="IPR013783">
    <property type="entry name" value="Ig-like_fold"/>
</dbReference>
<feature type="region of interest" description="Disordered" evidence="4">
    <location>
        <begin position="500"/>
        <end position="553"/>
    </location>
</feature>
<evidence type="ECO:0000256" key="3">
    <source>
        <dbReference type="PROSITE-ProRule" id="PRU00023"/>
    </source>
</evidence>
<dbReference type="InterPro" id="IPR036770">
    <property type="entry name" value="Ankyrin_rpt-contain_sf"/>
</dbReference>
<dbReference type="SUPFAM" id="SSF49354">
    <property type="entry name" value="PapD-like"/>
    <property type="match status" value="1"/>
</dbReference>
<feature type="repeat" description="ANK" evidence="3">
    <location>
        <begin position="176"/>
        <end position="208"/>
    </location>
</feature>
<feature type="repeat" description="ANK" evidence="3">
    <location>
        <begin position="273"/>
        <end position="305"/>
    </location>
</feature>
<gene>
    <name evidence="6" type="ORF">HPP92_017662</name>
</gene>
<reference evidence="6 7" key="1">
    <citation type="journal article" date="2020" name="Nat. Food">
        <title>A phased Vanilla planifolia genome enables genetic improvement of flavour and production.</title>
        <authorList>
            <person name="Hasing T."/>
            <person name="Tang H."/>
            <person name="Brym M."/>
            <person name="Khazi F."/>
            <person name="Huang T."/>
            <person name="Chambers A.H."/>
        </authorList>
    </citation>
    <scope>NUCLEOTIDE SEQUENCE [LARGE SCALE GENOMIC DNA]</scope>
    <source>
        <tissue evidence="6">Leaf</tissue>
    </source>
</reference>
<dbReference type="PROSITE" id="PS50297">
    <property type="entry name" value="ANK_REP_REGION"/>
    <property type="match status" value="7"/>
</dbReference>
<evidence type="ECO:0000256" key="4">
    <source>
        <dbReference type="SAM" id="MobiDB-lite"/>
    </source>
</evidence>
<keyword evidence="7" id="KW-1185">Reference proteome</keyword>
<organism evidence="6 7">
    <name type="scientific">Vanilla planifolia</name>
    <name type="common">Vanilla</name>
    <dbReference type="NCBI Taxonomy" id="51239"/>
    <lineage>
        <taxon>Eukaryota</taxon>
        <taxon>Viridiplantae</taxon>
        <taxon>Streptophyta</taxon>
        <taxon>Embryophyta</taxon>
        <taxon>Tracheophyta</taxon>
        <taxon>Spermatophyta</taxon>
        <taxon>Magnoliopsida</taxon>
        <taxon>Liliopsida</taxon>
        <taxon>Asparagales</taxon>
        <taxon>Orchidaceae</taxon>
        <taxon>Vanilloideae</taxon>
        <taxon>Vanilleae</taxon>
        <taxon>Vanilla</taxon>
    </lineage>
</organism>
<name>A0A835QB99_VANPL</name>
<comment type="caution">
    <text evidence="6">The sequence shown here is derived from an EMBL/GenBank/DDBJ whole genome shotgun (WGS) entry which is preliminary data.</text>
</comment>
<dbReference type="Gene3D" id="2.60.40.10">
    <property type="entry name" value="Immunoglobulins"/>
    <property type="match status" value="1"/>
</dbReference>
<feature type="domain" description="MSP" evidence="5">
    <location>
        <begin position="4"/>
        <end position="139"/>
    </location>
</feature>
<dbReference type="Pfam" id="PF12796">
    <property type="entry name" value="Ank_2"/>
    <property type="match status" value="3"/>
</dbReference>
<protein>
    <recommendedName>
        <fullName evidence="5">MSP domain-containing protein</fullName>
    </recommendedName>
</protein>
<dbReference type="InterPro" id="IPR002110">
    <property type="entry name" value="Ankyrin_rpt"/>
</dbReference>
<dbReference type="OrthoDB" id="2113341at2759"/>
<evidence type="ECO:0000256" key="1">
    <source>
        <dbReference type="ARBA" id="ARBA00022737"/>
    </source>
</evidence>
<proteinExistence type="predicted"/>
<dbReference type="PROSITE" id="PS50088">
    <property type="entry name" value="ANK_REPEAT"/>
    <property type="match status" value="7"/>
</dbReference>
<feature type="repeat" description="ANK" evidence="3">
    <location>
        <begin position="240"/>
        <end position="272"/>
    </location>
</feature>
<dbReference type="InterPro" id="IPR008962">
    <property type="entry name" value="PapD-like_sf"/>
</dbReference>
<evidence type="ECO:0000256" key="2">
    <source>
        <dbReference type="ARBA" id="ARBA00023043"/>
    </source>
</evidence>
<dbReference type="Gene3D" id="1.25.40.20">
    <property type="entry name" value="Ankyrin repeat-containing domain"/>
    <property type="match status" value="4"/>
</dbReference>